<proteinExistence type="predicted"/>
<comment type="caution">
    <text evidence="1">The sequence shown here is derived from an EMBL/GenBank/DDBJ whole genome shotgun (WGS) entry which is preliminary data.</text>
</comment>
<name>A0A9W4UUW2_9PLEO</name>
<evidence type="ECO:0000313" key="2">
    <source>
        <dbReference type="Proteomes" id="UP001152607"/>
    </source>
</evidence>
<organism evidence="1 2">
    <name type="scientific">Periconia digitata</name>
    <dbReference type="NCBI Taxonomy" id="1303443"/>
    <lineage>
        <taxon>Eukaryota</taxon>
        <taxon>Fungi</taxon>
        <taxon>Dikarya</taxon>
        <taxon>Ascomycota</taxon>
        <taxon>Pezizomycotina</taxon>
        <taxon>Dothideomycetes</taxon>
        <taxon>Pleosporomycetidae</taxon>
        <taxon>Pleosporales</taxon>
        <taxon>Massarineae</taxon>
        <taxon>Periconiaceae</taxon>
        <taxon>Periconia</taxon>
    </lineage>
</organism>
<sequence length="52" mass="5505">MACTSSSPSSPSAIAAWRKMSDRRTSSGIAPIHATRLSYCSSSMSARIPETD</sequence>
<dbReference type="Proteomes" id="UP001152607">
    <property type="component" value="Unassembled WGS sequence"/>
</dbReference>
<dbReference type="AlphaFoldDB" id="A0A9W4UUW2"/>
<accession>A0A9W4UUW2</accession>
<gene>
    <name evidence="1" type="ORF">PDIGIT_LOCUS15712</name>
</gene>
<evidence type="ECO:0000313" key="1">
    <source>
        <dbReference type="EMBL" id="CAI6342505.1"/>
    </source>
</evidence>
<protein>
    <submittedName>
        <fullName evidence="1">Uncharacterized protein</fullName>
    </submittedName>
</protein>
<keyword evidence="2" id="KW-1185">Reference proteome</keyword>
<reference evidence="1" key="1">
    <citation type="submission" date="2023-01" db="EMBL/GenBank/DDBJ databases">
        <authorList>
            <person name="Van Ghelder C."/>
            <person name="Rancurel C."/>
        </authorList>
    </citation>
    <scope>NUCLEOTIDE SEQUENCE</scope>
    <source>
        <strain evidence="1">CNCM I-4278</strain>
    </source>
</reference>
<dbReference type="EMBL" id="CAOQHR010000013">
    <property type="protein sequence ID" value="CAI6342505.1"/>
    <property type="molecule type" value="Genomic_DNA"/>
</dbReference>